<name>A0A1Q9C967_SYMMI</name>
<keyword evidence="4" id="KW-0408">Iron</keyword>
<keyword evidence="3" id="KW-0249">Electron transport</keyword>
<evidence type="ECO:0000256" key="1">
    <source>
        <dbReference type="ARBA" id="ARBA00022448"/>
    </source>
</evidence>
<dbReference type="Gene3D" id="2.20.28.10">
    <property type="match status" value="1"/>
</dbReference>
<dbReference type="EMBL" id="LSRX01001480">
    <property type="protein sequence ID" value="OLP79476.1"/>
    <property type="molecule type" value="Genomic_DNA"/>
</dbReference>
<dbReference type="PROSITE" id="PS00202">
    <property type="entry name" value="RUBREDOXIN"/>
    <property type="match status" value="1"/>
</dbReference>
<dbReference type="SUPFAM" id="SSF57802">
    <property type="entry name" value="Rubredoxin-like"/>
    <property type="match status" value="1"/>
</dbReference>
<dbReference type="CDD" id="cd00730">
    <property type="entry name" value="rubredoxin"/>
    <property type="match status" value="1"/>
</dbReference>
<keyword evidence="1" id="KW-0813">Transport</keyword>
<proteinExistence type="predicted"/>
<dbReference type="PRINTS" id="PR00163">
    <property type="entry name" value="RUBREDOXIN"/>
</dbReference>
<evidence type="ECO:0000313" key="8">
    <source>
        <dbReference type="EMBL" id="OLP79476.1"/>
    </source>
</evidence>
<dbReference type="OrthoDB" id="425930at2759"/>
<dbReference type="InterPro" id="IPR024935">
    <property type="entry name" value="Rubredoxin_dom"/>
</dbReference>
<dbReference type="InterPro" id="IPR018527">
    <property type="entry name" value="Rubredoxin_Fe_BS"/>
</dbReference>
<dbReference type="Proteomes" id="UP000186817">
    <property type="component" value="Unassembled WGS sequence"/>
</dbReference>
<evidence type="ECO:0000256" key="5">
    <source>
        <dbReference type="SAM" id="Coils"/>
    </source>
</evidence>
<evidence type="ECO:0000256" key="4">
    <source>
        <dbReference type="ARBA" id="ARBA00023004"/>
    </source>
</evidence>
<feature type="region of interest" description="Disordered" evidence="6">
    <location>
        <begin position="596"/>
        <end position="623"/>
    </location>
</feature>
<comment type="caution">
    <text evidence="8">The sequence shown here is derived from an EMBL/GenBank/DDBJ whole genome shotgun (WGS) entry which is preliminary data.</text>
</comment>
<protein>
    <submittedName>
        <fullName evidence="8">Rubredoxin</fullName>
    </submittedName>
</protein>
<feature type="domain" description="Rubredoxin-like" evidence="7">
    <location>
        <begin position="995"/>
        <end position="1040"/>
    </location>
</feature>
<keyword evidence="9" id="KW-1185">Reference proteome</keyword>
<evidence type="ECO:0000256" key="3">
    <source>
        <dbReference type="ARBA" id="ARBA00022982"/>
    </source>
</evidence>
<evidence type="ECO:0000256" key="6">
    <source>
        <dbReference type="SAM" id="MobiDB-lite"/>
    </source>
</evidence>
<sequence length="1054" mass="114419">MCHEACSGAQCGCIDHQPSSLPLQMILRDLSVHGRLLTWKNHGGSSVCNVPGICSGTEAEERGREQNEESDEVAHLTVHQGMKLRGVTALLRAGAMDEEPLIFKIAKDQLGRLRREGWTRAQQASALFVMVQDRHCKEYLDRFPWLLADLGLELEVNLAPSCLPAPVPVLQWIEAELWDHFVDWYEANIGMESEGLQRLRERPTMSAAELARQGKLLLGRPRAYVQRKFEEKSLEQTKGKIERQVNARRQLGELDERLLIQAHEDRMRTGEVVEVEVEEEDEESLYMQTALTSTMRPTWSSLLQRLVTLADAGEEHRGLLAGLKRRIQQSLYMNTPRGVQLHAALVAVTSDAGGHGAEICDTEDNDAGKLEAWWSELKGHMALGQSESGRMDLGGAPTLDAVVAADTGPGHSRDEVERWETERQTLAQELQEEREEEQRLYDQRAQEEALQDEADSALFLEQEAARFRDWEQWEVLHTPTVRKRKRLLVDVHPGRARAINQGEMVERAVVEMPSGSQDFHVVLQIEQYEVPVDVPNQAVDHGGVGMAAAGVDVNSATYDRAYQAWKRGDLRDSVITEVFGPDWLFLFQVNRDGLPGDTVPMPPTAPSPPAVEDKPGATQMDTSEVDRSGGVWLQGLQGAGGVVDLEGLTDVSGSTVEPGGELESAPEGLVEQMEGKSQVGSRGRVAILKLMDSASARRLCGDSRGESALLSALSRAAKWQRAAQLLGKTPGKQEGASSTISAALGACGTAAAWEAALAIWVQADKRSLQPFSSASVAALGEQNCSLSKCTCKEHCMGTQDVCLGPGAPQIPSHYSLPDALAAQPGRTKLLLDGQPASSYMQGVKHRLTVVPDGDSSSASTWFLLDSGVGSFSMLKGAIGNWQLKCDGTRASFVSETNAPVDLFWTAPQHSNEPVALRVAAATSMGNLTLNAAVLNSRAKSTPPPGEIGYFCTVTQAAQVNGTGSPVPMKQCMTMPAGTAGASSKSDCEASCFQGGGTYLCARCSHVYDPVKDGNGSAFEDLPDSWRCPLCGAPKSAYAKQLTETGKALWVHTYI</sequence>
<keyword evidence="5" id="KW-0175">Coiled coil</keyword>
<dbReference type="AlphaFoldDB" id="A0A1Q9C967"/>
<dbReference type="InterPro" id="IPR024934">
    <property type="entry name" value="Rubredoxin-like_dom"/>
</dbReference>
<dbReference type="Pfam" id="PF00301">
    <property type="entry name" value="Rubredoxin"/>
    <property type="match status" value="1"/>
</dbReference>
<feature type="compositionally biased region" description="Pro residues" evidence="6">
    <location>
        <begin position="600"/>
        <end position="609"/>
    </location>
</feature>
<feature type="coiled-coil region" evidence="5">
    <location>
        <begin position="416"/>
        <end position="450"/>
    </location>
</feature>
<evidence type="ECO:0000256" key="2">
    <source>
        <dbReference type="ARBA" id="ARBA00022723"/>
    </source>
</evidence>
<reference evidence="8 9" key="1">
    <citation type="submission" date="2016-02" db="EMBL/GenBank/DDBJ databases">
        <title>Genome analysis of coral dinoflagellate symbionts highlights evolutionary adaptations to a symbiotic lifestyle.</title>
        <authorList>
            <person name="Aranda M."/>
            <person name="Li Y."/>
            <person name="Liew Y.J."/>
            <person name="Baumgarten S."/>
            <person name="Simakov O."/>
            <person name="Wilson M."/>
            <person name="Piel J."/>
            <person name="Ashoor H."/>
            <person name="Bougouffa S."/>
            <person name="Bajic V.B."/>
            <person name="Ryu T."/>
            <person name="Ravasi T."/>
            <person name="Bayer T."/>
            <person name="Micklem G."/>
            <person name="Kim H."/>
            <person name="Bhak J."/>
            <person name="Lajeunesse T.C."/>
            <person name="Voolstra C.R."/>
        </authorList>
    </citation>
    <scope>NUCLEOTIDE SEQUENCE [LARGE SCALE GENOMIC DNA]</scope>
    <source>
        <strain evidence="8 9">CCMP2467</strain>
    </source>
</reference>
<keyword evidence="2" id="KW-0479">Metal-binding</keyword>
<evidence type="ECO:0000259" key="7">
    <source>
        <dbReference type="PROSITE" id="PS50903"/>
    </source>
</evidence>
<accession>A0A1Q9C967</accession>
<gene>
    <name evidence="8" type="primary">Rubredoxin</name>
    <name evidence="8" type="ORF">AK812_SmicGene40232</name>
</gene>
<dbReference type="PROSITE" id="PS50903">
    <property type="entry name" value="RUBREDOXIN_LIKE"/>
    <property type="match status" value="1"/>
</dbReference>
<organism evidence="8 9">
    <name type="scientific">Symbiodinium microadriaticum</name>
    <name type="common">Dinoflagellate</name>
    <name type="synonym">Zooxanthella microadriatica</name>
    <dbReference type="NCBI Taxonomy" id="2951"/>
    <lineage>
        <taxon>Eukaryota</taxon>
        <taxon>Sar</taxon>
        <taxon>Alveolata</taxon>
        <taxon>Dinophyceae</taxon>
        <taxon>Suessiales</taxon>
        <taxon>Symbiodiniaceae</taxon>
        <taxon>Symbiodinium</taxon>
    </lineage>
</organism>
<dbReference type="GO" id="GO:0005506">
    <property type="term" value="F:iron ion binding"/>
    <property type="evidence" value="ECO:0007669"/>
    <property type="project" value="InterPro"/>
</dbReference>
<evidence type="ECO:0000313" key="9">
    <source>
        <dbReference type="Proteomes" id="UP000186817"/>
    </source>
</evidence>